<evidence type="ECO:0000256" key="2">
    <source>
        <dbReference type="ARBA" id="ARBA00022448"/>
    </source>
</evidence>
<feature type="transmembrane region" description="Helical" evidence="6">
    <location>
        <begin position="134"/>
        <end position="155"/>
    </location>
</feature>
<evidence type="ECO:0000256" key="6">
    <source>
        <dbReference type="SAM" id="Phobius"/>
    </source>
</evidence>
<evidence type="ECO:0000256" key="3">
    <source>
        <dbReference type="ARBA" id="ARBA00022692"/>
    </source>
</evidence>
<feature type="transmembrane region" description="Helical" evidence="6">
    <location>
        <begin position="289"/>
        <end position="315"/>
    </location>
</feature>
<keyword evidence="2" id="KW-0813">Transport</keyword>
<protein>
    <recommendedName>
        <fullName evidence="7">Major facilitator superfamily (MFS) profile domain-containing protein</fullName>
    </recommendedName>
</protein>
<name>A0A0F9NP67_9ZZZZ</name>
<dbReference type="GO" id="GO:0016020">
    <property type="term" value="C:membrane"/>
    <property type="evidence" value="ECO:0007669"/>
    <property type="project" value="UniProtKB-SubCell"/>
</dbReference>
<evidence type="ECO:0000256" key="1">
    <source>
        <dbReference type="ARBA" id="ARBA00004141"/>
    </source>
</evidence>
<feature type="transmembrane region" description="Helical" evidence="6">
    <location>
        <begin position="321"/>
        <end position="341"/>
    </location>
</feature>
<evidence type="ECO:0000256" key="4">
    <source>
        <dbReference type="ARBA" id="ARBA00022989"/>
    </source>
</evidence>
<evidence type="ECO:0000256" key="5">
    <source>
        <dbReference type="ARBA" id="ARBA00023136"/>
    </source>
</evidence>
<evidence type="ECO:0000259" key="7">
    <source>
        <dbReference type="PROSITE" id="PS50850"/>
    </source>
</evidence>
<dbReference type="InterPro" id="IPR011701">
    <property type="entry name" value="MFS"/>
</dbReference>
<reference evidence="8" key="1">
    <citation type="journal article" date="2015" name="Nature">
        <title>Complex archaea that bridge the gap between prokaryotes and eukaryotes.</title>
        <authorList>
            <person name="Spang A."/>
            <person name="Saw J.H."/>
            <person name="Jorgensen S.L."/>
            <person name="Zaremba-Niedzwiedzka K."/>
            <person name="Martijn J."/>
            <person name="Lind A.E."/>
            <person name="van Eijk R."/>
            <person name="Schleper C."/>
            <person name="Guy L."/>
            <person name="Ettema T.J."/>
        </authorList>
    </citation>
    <scope>NUCLEOTIDE SEQUENCE</scope>
</reference>
<feature type="transmembrane region" description="Helical" evidence="6">
    <location>
        <begin position="362"/>
        <end position="383"/>
    </location>
</feature>
<dbReference type="PROSITE" id="PS50850">
    <property type="entry name" value="MFS"/>
    <property type="match status" value="1"/>
</dbReference>
<dbReference type="InterPro" id="IPR020846">
    <property type="entry name" value="MFS_dom"/>
</dbReference>
<comment type="caution">
    <text evidence="8">The sequence shown here is derived from an EMBL/GenBank/DDBJ whole genome shotgun (WGS) entry which is preliminary data.</text>
</comment>
<dbReference type="SUPFAM" id="SSF103473">
    <property type="entry name" value="MFS general substrate transporter"/>
    <property type="match status" value="1"/>
</dbReference>
<feature type="transmembrane region" description="Helical" evidence="6">
    <location>
        <begin position="161"/>
        <end position="183"/>
    </location>
</feature>
<proteinExistence type="predicted"/>
<keyword evidence="3 6" id="KW-0812">Transmembrane</keyword>
<organism evidence="8">
    <name type="scientific">marine sediment metagenome</name>
    <dbReference type="NCBI Taxonomy" id="412755"/>
    <lineage>
        <taxon>unclassified sequences</taxon>
        <taxon>metagenomes</taxon>
        <taxon>ecological metagenomes</taxon>
    </lineage>
</organism>
<dbReference type="PANTHER" id="PTHR23505:SF79">
    <property type="entry name" value="PROTEIN SPINSTER"/>
    <property type="match status" value="1"/>
</dbReference>
<feature type="transmembrane region" description="Helical" evidence="6">
    <location>
        <begin position="75"/>
        <end position="94"/>
    </location>
</feature>
<feature type="transmembrane region" description="Helical" evidence="6">
    <location>
        <begin position="100"/>
        <end position="122"/>
    </location>
</feature>
<feature type="transmembrane region" description="Helical" evidence="6">
    <location>
        <begin position="7"/>
        <end position="27"/>
    </location>
</feature>
<keyword evidence="4 6" id="KW-1133">Transmembrane helix</keyword>
<comment type="subcellular location">
    <subcellularLocation>
        <location evidence="1">Membrane</location>
        <topology evidence="1">Multi-pass membrane protein</topology>
    </subcellularLocation>
</comment>
<dbReference type="PANTHER" id="PTHR23505">
    <property type="entry name" value="SPINSTER"/>
    <property type="match status" value="1"/>
</dbReference>
<sequence length="436" mass="47883">MVKEREYLGIVGLILIAIFLTADQAALVPNYLLIEAEFGVSHSQMGAISSVFIVIGALMVLLWGYWADKYSRKKLLVMGTILGEIPCFLTAFVQNYSQLFIMRSLTGLGIGILLPVGSSLLGDYFSPEKRGKGFAWFLFAAGLGYLMGAAIAGTIGPRLNWRYPFAIIALPNFILIPLFYFLAKEPERGRAEPALRELIKRGLTYSYKAKLSDFKRVISIRTNLFLNLQSIAGCIPWGVLPIWVITFFAQEKGLSIPMATFFGLAFGAAKMVGNIYGGYLGDFLRKKNVLWRTILCIVAILGAVPFIAAVIAYPVPAHPRFLHILLPLLIGFIGISIASIAGPNIRAIFLDVNVPENRGIMLSVANLTDVMGGGIGPLVGGILADKFGLTFVLYISIIFWIPCAFLWLPLIKAIPNDMHNLSLIMKKRASKISSRK</sequence>
<dbReference type="AlphaFoldDB" id="A0A0F9NP67"/>
<accession>A0A0F9NP67</accession>
<keyword evidence="5 6" id="KW-0472">Membrane</keyword>
<feature type="domain" description="Major facilitator superfamily (MFS) profile" evidence="7">
    <location>
        <begin position="9"/>
        <end position="412"/>
    </location>
</feature>
<dbReference type="EMBL" id="LAZR01003879">
    <property type="protein sequence ID" value="KKN13837.1"/>
    <property type="molecule type" value="Genomic_DNA"/>
</dbReference>
<dbReference type="GO" id="GO:0022857">
    <property type="term" value="F:transmembrane transporter activity"/>
    <property type="evidence" value="ECO:0007669"/>
    <property type="project" value="InterPro"/>
</dbReference>
<feature type="transmembrane region" description="Helical" evidence="6">
    <location>
        <begin position="47"/>
        <end position="66"/>
    </location>
</feature>
<feature type="transmembrane region" description="Helical" evidence="6">
    <location>
        <begin position="224"/>
        <end position="248"/>
    </location>
</feature>
<evidence type="ECO:0000313" key="8">
    <source>
        <dbReference type="EMBL" id="KKN13837.1"/>
    </source>
</evidence>
<dbReference type="Gene3D" id="1.20.1250.20">
    <property type="entry name" value="MFS general substrate transporter like domains"/>
    <property type="match status" value="1"/>
</dbReference>
<dbReference type="InterPro" id="IPR044770">
    <property type="entry name" value="MFS_spinster-like"/>
</dbReference>
<feature type="transmembrane region" description="Helical" evidence="6">
    <location>
        <begin position="254"/>
        <end position="277"/>
    </location>
</feature>
<gene>
    <name evidence="8" type="ORF">LCGC14_1002250</name>
</gene>
<feature type="transmembrane region" description="Helical" evidence="6">
    <location>
        <begin position="389"/>
        <end position="411"/>
    </location>
</feature>
<dbReference type="Pfam" id="PF07690">
    <property type="entry name" value="MFS_1"/>
    <property type="match status" value="1"/>
</dbReference>
<dbReference type="InterPro" id="IPR036259">
    <property type="entry name" value="MFS_trans_sf"/>
</dbReference>